<reference evidence="2 3" key="1">
    <citation type="journal article" date="2018" name="Arch. Microbiol.">
        <title>New insights into the metabolic potential of the phototrophic purple bacterium Rhodopila globiformis DSM 161(T) from its draft genome sequence and evidence for a vanadium-dependent nitrogenase.</title>
        <authorList>
            <person name="Imhoff J.F."/>
            <person name="Rahn T."/>
            <person name="Kunzel S."/>
            <person name="Neulinger S.C."/>
        </authorList>
    </citation>
    <scope>NUCLEOTIDE SEQUENCE [LARGE SCALE GENOMIC DNA]</scope>
    <source>
        <strain evidence="2 3">DSM 16996</strain>
    </source>
</reference>
<keyword evidence="1" id="KW-1133">Transmembrane helix</keyword>
<feature type="transmembrane region" description="Helical" evidence="1">
    <location>
        <begin position="88"/>
        <end position="108"/>
    </location>
</feature>
<feature type="transmembrane region" description="Helical" evidence="1">
    <location>
        <begin position="201"/>
        <end position="222"/>
    </location>
</feature>
<keyword evidence="1" id="KW-0812">Transmembrane</keyword>
<dbReference type="EMBL" id="NHSJ01000006">
    <property type="protein sequence ID" value="PPQ34069.1"/>
    <property type="molecule type" value="Genomic_DNA"/>
</dbReference>
<evidence type="ECO:0008006" key="4">
    <source>
        <dbReference type="Google" id="ProtNLM"/>
    </source>
</evidence>
<keyword evidence="1" id="KW-0472">Membrane</keyword>
<evidence type="ECO:0000313" key="2">
    <source>
        <dbReference type="EMBL" id="PPQ34069.1"/>
    </source>
</evidence>
<feature type="transmembrane region" description="Helical" evidence="1">
    <location>
        <begin position="242"/>
        <end position="269"/>
    </location>
</feature>
<evidence type="ECO:0000256" key="1">
    <source>
        <dbReference type="SAM" id="Phobius"/>
    </source>
</evidence>
<comment type="caution">
    <text evidence="2">The sequence shown here is derived from an EMBL/GenBank/DDBJ whole genome shotgun (WGS) entry which is preliminary data.</text>
</comment>
<sequence>MIPSLRRILFVLWTLLLIWIVSPVFTAVNLEAYTARLQSMAAQFNGPGVLDYDRLMPLHVEYLYLTRSGVVFLLAGFNRLFGLFPDLGFRLLTLTSFVAVVLASATFARTWGALRYRLTIPILLLIPGVSQVAYYFNDNIVSAAFSACAFALIIPASTWRRFAGAGILMACAISCRIDATLVLPLLGLLAGLPSSKNYRLVLSRWCGLAAGLGATLGAVSWFGDFSFADAVGVSKYFRSLPVYASGLNLFNLIAYFGIAMAAVVGAGFVQFGARCLRRKDNLRLLAFVVAPLCITALAAVFLGSSVRYGYPLLTPFYALCAGWAVRMGLADWRAGKMGAYVLAPMIGVIIGVMPANVLYEQEGPQSVTGQLWNPLLWWRWQQPIRDSAEKAQALVTASEKSRLTLVIATHYNDDAYLRERLIYSGFTEHVAEEALPGCNGFFVFQKNGATLVDIRTDDLYGVARFTLRPFIGRKPASNGVVALPIANALACPDLGNPDAIYLTAYENTPEWLPPALFPPSVLDRVTDRVTLQVLPLTHDELAELKGRADTIAPQLITTDGRPIDYSRVLSLHKARYLHRDPHWPRV</sequence>
<organism evidence="2 3">
    <name type="scientific">Rhodoblastus sphagnicola</name>
    <dbReference type="NCBI Taxonomy" id="333368"/>
    <lineage>
        <taxon>Bacteria</taxon>
        <taxon>Pseudomonadati</taxon>
        <taxon>Pseudomonadota</taxon>
        <taxon>Alphaproteobacteria</taxon>
        <taxon>Hyphomicrobiales</taxon>
        <taxon>Rhodoblastaceae</taxon>
        <taxon>Rhodoblastus</taxon>
    </lineage>
</organism>
<protein>
    <recommendedName>
        <fullName evidence="4">Glycosyltransferase RgtA/B/C/D-like domain-containing protein</fullName>
    </recommendedName>
</protein>
<feature type="transmembrane region" description="Helical" evidence="1">
    <location>
        <begin position="140"/>
        <end position="159"/>
    </location>
</feature>
<proteinExistence type="predicted"/>
<feature type="transmembrane region" description="Helical" evidence="1">
    <location>
        <begin position="114"/>
        <end position="133"/>
    </location>
</feature>
<feature type="transmembrane region" description="Helical" evidence="1">
    <location>
        <begin position="281"/>
        <end position="302"/>
    </location>
</feature>
<dbReference type="AlphaFoldDB" id="A0A2S6NHN7"/>
<evidence type="ECO:0000313" key="3">
    <source>
        <dbReference type="Proteomes" id="UP000239089"/>
    </source>
</evidence>
<feature type="transmembrane region" description="Helical" evidence="1">
    <location>
        <begin position="308"/>
        <end position="325"/>
    </location>
</feature>
<feature type="transmembrane region" description="Helical" evidence="1">
    <location>
        <begin position="337"/>
        <end position="359"/>
    </location>
</feature>
<dbReference type="Proteomes" id="UP000239089">
    <property type="component" value="Unassembled WGS sequence"/>
</dbReference>
<name>A0A2S6NHN7_9HYPH</name>
<gene>
    <name evidence="2" type="ORF">CCR94_00185</name>
</gene>
<keyword evidence="3" id="KW-1185">Reference proteome</keyword>
<accession>A0A2S6NHN7</accession>